<feature type="compositionally biased region" description="Polar residues" evidence="1">
    <location>
        <begin position="329"/>
        <end position="350"/>
    </location>
</feature>
<evidence type="ECO:0000313" key="3">
    <source>
        <dbReference type="Proteomes" id="UP000011750"/>
    </source>
</evidence>
<name>M4F934_BRACM</name>
<dbReference type="AlphaFoldDB" id="M4F934"/>
<accession>M4F934</accession>
<reference evidence="2 3" key="2">
    <citation type="journal article" date="2018" name="Hortic Res">
        <title>Improved Brassica rapa reference genome by single-molecule sequencing and chromosome conformation capture technologies.</title>
        <authorList>
            <person name="Zhang L."/>
            <person name="Cai X."/>
            <person name="Wu J."/>
            <person name="Liu M."/>
            <person name="Grob S."/>
            <person name="Cheng F."/>
            <person name="Liang J."/>
            <person name="Cai C."/>
            <person name="Liu Z."/>
            <person name="Liu B."/>
            <person name="Wang F."/>
            <person name="Li S."/>
            <person name="Liu F."/>
            <person name="Li X."/>
            <person name="Cheng L."/>
            <person name="Yang W."/>
            <person name="Li M.H."/>
            <person name="Grossniklaus U."/>
            <person name="Zheng H."/>
            <person name="Wang X."/>
        </authorList>
    </citation>
    <scope>NUCLEOTIDE SEQUENCE [LARGE SCALE GENOMIC DNA]</scope>
    <source>
        <strain evidence="2 3">cv. Chiifu-401-42</strain>
    </source>
</reference>
<organism evidence="2 3">
    <name type="scientific">Brassica campestris</name>
    <name type="common">Field mustard</name>
    <dbReference type="NCBI Taxonomy" id="3711"/>
    <lineage>
        <taxon>Eukaryota</taxon>
        <taxon>Viridiplantae</taxon>
        <taxon>Streptophyta</taxon>
        <taxon>Embryophyta</taxon>
        <taxon>Tracheophyta</taxon>
        <taxon>Spermatophyta</taxon>
        <taxon>Magnoliopsida</taxon>
        <taxon>eudicotyledons</taxon>
        <taxon>Gunneridae</taxon>
        <taxon>Pentapetalae</taxon>
        <taxon>rosids</taxon>
        <taxon>malvids</taxon>
        <taxon>Brassicales</taxon>
        <taxon>Brassicaceae</taxon>
        <taxon>Brassiceae</taxon>
        <taxon>Brassica</taxon>
    </lineage>
</organism>
<feature type="region of interest" description="Disordered" evidence="1">
    <location>
        <begin position="24"/>
        <end position="79"/>
    </location>
</feature>
<dbReference type="EnsemblPlants" id="Bra037597.1">
    <property type="protein sequence ID" value="Bra037597.1-P"/>
    <property type="gene ID" value="Bra037597"/>
</dbReference>
<dbReference type="InParanoid" id="M4F934"/>
<evidence type="ECO:0000313" key="2">
    <source>
        <dbReference type="EnsemblPlants" id="Bra037597.1-P"/>
    </source>
</evidence>
<sequence>MFSSTRSNKEKYMLFSEDRAHLERTIHKDQRSTSLDAEAFTSTDTRTQTSTDTRPSLSTDIPRSTSTDTTPRSSIDPQSQNMVAVVILKQDENGNLYDQDGHQRNATGQKLDAQGTVIPDADATVNVVELGNELGYIAACHCGAEYETEYSESLDTYTVTSINSYESPMIDESYPTSLDGRQPVDYSTSLDQYYPDFAFEQPNKNRLETVILSSNEDPTEEYDEDHWKKRDTEIALQDERYSTNPFNNTPTPSIDGVYSASIDSHPHPAKQLSSSIDMPPATSIDIKAAASEKQGGNIPIPISNKFNKTYIRSFAPKNTSHETEAGNMSAPTNQSEGTSRKSIQSKNPNSAEKRLPSIDKSVSTSIDSHSKPQLSLSSRNISIDYDFLLRDEFGIFRDQDGNARATDGKILQVSREDIADIIQLANEADYLFTQQRSIPANNPTVPDKFQKATTT</sequence>
<dbReference type="Proteomes" id="UP000011750">
    <property type="component" value="Chromosome A01"/>
</dbReference>
<keyword evidence="3" id="KW-1185">Reference proteome</keyword>
<reference evidence="2" key="3">
    <citation type="submission" date="2023-03" db="UniProtKB">
        <authorList>
            <consortium name="EnsemblPlants"/>
        </authorList>
    </citation>
    <scope>IDENTIFICATION</scope>
    <source>
        <strain evidence="2">cv. Chiifu-401-42</strain>
    </source>
</reference>
<feature type="compositionally biased region" description="Polar residues" evidence="1">
    <location>
        <begin position="360"/>
        <end position="374"/>
    </location>
</feature>
<reference evidence="2 3" key="1">
    <citation type="journal article" date="2011" name="Nat. Genet.">
        <title>The genome of the mesopolyploid crop species Brassica rapa.</title>
        <authorList>
            <consortium name="Brassica rapa Genome Sequencing Project Consortium"/>
            <person name="Wang X."/>
            <person name="Wang H."/>
            <person name="Wang J."/>
            <person name="Sun R."/>
            <person name="Wu J."/>
            <person name="Liu S."/>
            <person name="Bai Y."/>
            <person name="Mun J.H."/>
            <person name="Bancroft I."/>
            <person name="Cheng F."/>
            <person name="Huang S."/>
            <person name="Li X."/>
            <person name="Hua W."/>
            <person name="Wang J."/>
            <person name="Wang X."/>
            <person name="Freeling M."/>
            <person name="Pires J.C."/>
            <person name="Paterson A.H."/>
            <person name="Chalhoub B."/>
            <person name="Wang B."/>
            <person name="Hayward A."/>
            <person name="Sharpe A.G."/>
            <person name="Park B.S."/>
            <person name="Weisshaar B."/>
            <person name="Liu B."/>
            <person name="Li B."/>
            <person name="Liu B."/>
            <person name="Tong C."/>
            <person name="Song C."/>
            <person name="Duran C."/>
            <person name="Peng C."/>
            <person name="Geng C."/>
            <person name="Koh C."/>
            <person name="Lin C."/>
            <person name="Edwards D."/>
            <person name="Mu D."/>
            <person name="Shen D."/>
            <person name="Soumpourou E."/>
            <person name="Li F."/>
            <person name="Fraser F."/>
            <person name="Conant G."/>
            <person name="Lassalle G."/>
            <person name="King G.J."/>
            <person name="Bonnema G."/>
            <person name="Tang H."/>
            <person name="Wang H."/>
            <person name="Belcram H."/>
            <person name="Zhou H."/>
            <person name="Hirakawa H."/>
            <person name="Abe H."/>
            <person name="Guo H."/>
            <person name="Wang H."/>
            <person name="Jin H."/>
            <person name="Parkin I.A."/>
            <person name="Batley J."/>
            <person name="Kim J.S."/>
            <person name="Just J."/>
            <person name="Li J."/>
            <person name="Xu J."/>
            <person name="Deng J."/>
            <person name="Kim J.A."/>
            <person name="Li J."/>
            <person name="Yu J."/>
            <person name="Meng J."/>
            <person name="Wang J."/>
            <person name="Min J."/>
            <person name="Poulain J."/>
            <person name="Wang J."/>
            <person name="Hatakeyama K."/>
            <person name="Wu K."/>
            <person name="Wang L."/>
            <person name="Fang L."/>
            <person name="Trick M."/>
            <person name="Links M.G."/>
            <person name="Zhao M."/>
            <person name="Jin M."/>
            <person name="Ramchiary N."/>
            <person name="Drou N."/>
            <person name="Berkman P.J."/>
            <person name="Cai Q."/>
            <person name="Huang Q."/>
            <person name="Li R."/>
            <person name="Tabata S."/>
            <person name="Cheng S."/>
            <person name="Zhang S."/>
            <person name="Zhang S."/>
            <person name="Huang S."/>
            <person name="Sato S."/>
            <person name="Sun S."/>
            <person name="Kwon S.J."/>
            <person name="Choi S.R."/>
            <person name="Lee T.H."/>
            <person name="Fan W."/>
            <person name="Zhao X."/>
            <person name="Tan X."/>
            <person name="Xu X."/>
            <person name="Wang Y."/>
            <person name="Qiu Y."/>
            <person name="Yin Y."/>
            <person name="Li Y."/>
            <person name="Du Y."/>
            <person name="Liao Y."/>
            <person name="Lim Y."/>
            <person name="Narusaka Y."/>
            <person name="Wang Y."/>
            <person name="Wang Z."/>
            <person name="Li Z."/>
            <person name="Wang Z."/>
            <person name="Xiong Z."/>
            <person name="Zhang Z."/>
        </authorList>
    </citation>
    <scope>NUCLEOTIDE SEQUENCE [LARGE SCALE GENOMIC DNA]</scope>
    <source>
        <strain evidence="2 3">cv. Chiifu-401-42</strain>
    </source>
</reference>
<protein>
    <submittedName>
        <fullName evidence="2">Uncharacterized protein</fullName>
    </submittedName>
</protein>
<feature type="compositionally biased region" description="Low complexity" evidence="1">
    <location>
        <begin position="41"/>
        <end position="77"/>
    </location>
</feature>
<proteinExistence type="predicted"/>
<feature type="region of interest" description="Disordered" evidence="1">
    <location>
        <begin position="318"/>
        <end position="374"/>
    </location>
</feature>
<evidence type="ECO:0000256" key="1">
    <source>
        <dbReference type="SAM" id="MobiDB-lite"/>
    </source>
</evidence>
<dbReference type="Gramene" id="Bra037597.1">
    <property type="protein sequence ID" value="Bra037597.1-P"/>
    <property type="gene ID" value="Bra037597"/>
</dbReference>
<dbReference type="HOGENOM" id="CLU_601822_0_0_1"/>